<reference evidence="18" key="1">
    <citation type="submission" date="2025-08" db="UniProtKB">
        <authorList>
            <consortium name="RefSeq"/>
        </authorList>
    </citation>
    <scope>IDENTIFICATION</scope>
</reference>
<dbReference type="SUPFAM" id="SSF52540">
    <property type="entry name" value="P-loop containing nucleoside triphosphate hydrolases"/>
    <property type="match status" value="1"/>
</dbReference>
<evidence type="ECO:0000256" key="10">
    <source>
        <dbReference type="ARBA" id="ARBA00023017"/>
    </source>
</evidence>
<accession>A0ABM4DFE0</accession>
<evidence type="ECO:0000256" key="15">
    <source>
        <dbReference type="SAM" id="Coils"/>
    </source>
</evidence>
<feature type="region of interest" description="Disordered" evidence="16">
    <location>
        <begin position="350"/>
        <end position="369"/>
    </location>
</feature>
<evidence type="ECO:0000256" key="3">
    <source>
        <dbReference type="ARBA" id="ARBA00004430"/>
    </source>
</evidence>
<evidence type="ECO:0000256" key="8">
    <source>
        <dbReference type="ARBA" id="ARBA00022701"/>
    </source>
</evidence>
<comment type="subcellular location">
    <subcellularLocation>
        <location evidence="3">Cytoplasm</location>
        <location evidence="3">Cytoskeleton</location>
        <location evidence="3">Cilium axoneme</location>
    </subcellularLocation>
    <subcellularLocation>
        <location evidence="1">Cytoplasm</location>
        <location evidence="1">Cytoskeleton</location>
        <location evidence="1">Cilium basal body</location>
    </subcellularLocation>
    <subcellularLocation>
        <location evidence="2">Cytoplasm</location>
        <location evidence="2">Cytoskeleton</location>
        <location evidence="2">Microtubule organizing center</location>
        <location evidence="2">Centrosome</location>
    </subcellularLocation>
</comment>
<evidence type="ECO:0000313" key="17">
    <source>
        <dbReference type="Proteomes" id="UP001652625"/>
    </source>
</evidence>
<dbReference type="GeneID" id="100207052"/>
<keyword evidence="6" id="KW-0217">Developmental protein</keyword>
<evidence type="ECO:0000313" key="18">
    <source>
        <dbReference type="RefSeq" id="XP_065673138.1"/>
    </source>
</evidence>
<evidence type="ECO:0000256" key="14">
    <source>
        <dbReference type="ARBA" id="ARBA00023273"/>
    </source>
</evidence>
<comment type="similarity">
    <text evidence="4">Belongs to the dynein light intermediate chain family.</text>
</comment>
<keyword evidence="15" id="KW-0175">Coiled coil</keyword>
<keyword evidence="10" id="KW-0243">Dynein</keyword>
<feature type="compositionally biased region" description="Basic and acidic residues" evidence="16">
    <location>
        <begin position="350"/>
        <end position="360"/>
    </location>
</feature>
<keyword evidence="11" id="KW-0969">Cilium</keyword>
<evidence type="ECO:0000256" key="12">
    <source>
        <dbReference type="ARBA" id="ARBA00023175"/>
    </source>
</evidence>
<evidence type="ECO:0000256" key="16">
    <source>
        <dbReference type="SAM" id="MobiDB-lite"/>
    </source>
</evidence>
<feature type="coiled-coil region" evidence="15">
    <location>
        <begin position="142"/>
        <end position="169"/>
    </location>
</feature>
<keyword evidence="7" id="KW-0963">Cytoplasm</keyword>
<evidence type="ECO:0000256" key="2">
    <source>
        <dbReference type="ARBA" id="ARBA00004300"/>
    </source>
</evidence>
<dbReference type="Gene3D" id="3.40.50.300">
    <property type="entry name" value="P-loop containing nucleotide triphosphate hydrolases"/>
    <property type="match status" value="1"/>
</dbReference>
<dbReference type="InterPro" id="IPR027417">
    <property type="entry name" value="P-loop_NTPase"/>
</dbReference>
<evidence type="ECO:0000256" key="9">
    <source>
        <dbReference type="ARBA" id="ARBA00022794"/>
    </source>
</evidence>
<evidence type="ECO:0000256" key="4">
    <source>
        <dbReference type="ARBA" id="ARBA00006831"/>
    </source>
</evidence>
<keyword evidence="17" id="KW-1185">Reference proteome</keyword>
<evidence type="ECO:0000256" key="6">
    <source>
        <dbReference type="ARBA" id="ARBA00022473"/>
    </source>
</evidence>
<keyword evidence="8" id="KW-0493">Microtubule</keyword>
<dbReference type="RefSeq" id="XP_065673138.1">
    <property type="nucleotide sequence ID" value="XM_065817066.1"/>
</dbReference>
<dbReference type="PANTHER" id="PTHR13236:SF0">
    <property type="entry name" value="CYTOPLASMIC DYNEIN 2 LIGHT INTERMEDIATE CHAIN 1"/>
    <property type="match status" value="1"/>
</dbReference>
<dbReference type="InterPro" id="IPR022780">
    <property type="entry name" value="Dynein_light_int_chain"/>
</dbReference>
<proteinExistence type="inferred from homology"/>
<keyword evidence="9" id="KW-0970">Cilium biogenesis/degradation</keyword>
<evidence type="ECO:0000256" key="11">
    <source>
        <dbReference type="ARBA" id="ARBA00023069"/>
    </source>
</evidence>
<dbReference type="Proteomes" id="UP001652625">
    <property type="component" value="Chromosome 14"/>
</dbReference>
<protein>
    <recommendedName>
        <fullName evidence="5">Cytoplasmic dynein 2 light intermediate chain 1</fullName>
    </recommendedName>
</protein>
<keyword evidence="13" id="KW-0206">Cytoskeleton</keyword>
<name>A0ABM4DFE0_HYDVU</name>
<evidence type="ECO:0000256" key="1">
    <source>
        <dbReference type="ARBA" id="ARBA00004120"/>
    </source>
</evidence>
<dbReference type="Pfam" id="PF05783">
    <property type="entry name" value="DLIC"/>
    <property type="match status" value="1"/>
</dbReference>
<sequence>MSKRIGDANTQKSLWEIALEEKQNNTKNITKGNDDNEATESHVLFCGSKDSGKTTIIQKFIEKDDSVKPTVALDYCIFRRARQNSTTSNRDIVHVWELAGGSSTVKMIDIIIKPDNILTLTLVMVLDLSNPAEIWQVQHVLISQIKQRIKNVIAELAKVNSNIEKLLTQKAFERIGFQNKDNKLVSPLLIPLLIVGSKYEQFQLMTSEKRQMVCKALRFIAYTNGACIQFFSTKTEGLNGKLKSFLNQLISNGSQSISKTPLFDINKPLYVPFGCDSLEQIGAPPVSPEQLSRSTQSSPVDLWRDTYKAFFPTENEDKLKILNPAIDKNFADITIDKLRLLKDQELDRYRKSGERKDKEAQLNARVGKK</sequence>
<keyword evidence="12" id="KW-0505">Motor protein</keyword>
<evidence type="ECO:0000256" key="7">
    <source>
        <dbReference type="ARBA" id="ARBA00022490"/>
    </source>
</evidence>
<keyword evidence="14" id="KW-0966">Cell projection</keyword>
<gene>
    <name evidence="18" type="primary">LOC100207052</name>
</gene>
<evidence type="ECO:0000256" key="5">
    <source>
        <dbReference type="ARBA" id="ARBA00018863"/>
    </source>
</evidence>
<dbReference type="InterPro" id="IPR040045">
    <property type="entry name" value="DYNC2LI1"/>
</dbReference>
<evidence type="ECO:0000256" key="13">
    <source>
        <dbReference type="ARBA" id="ARBA00023212"/>
    </source>
</evidence>
<organism evidence="17 18">
    <name type="scientific">Hydra vulgaris</name>
    <name type="common">Hydra</name>
    <name type="synonym">Hydra attenuata</name>
    <dbReference type="NCBI Taxonomy" id="6087"/>
    <lineage>
        <taxon>Eukaryota</taxon>
        <taxon>Metazoa</taxon>
        <taxon>Cnidaria</taxon>
        <taxon>Hydrozoa</taxon>
        <taxon>Hydroidolina</taxon>
        <taxon>Anthoathecata</taxon>
        <taxon>Aplanulata</taxon>
        <taxon>Hydridae</taxon>
        <taxon>Hydra</taxon>
    </lineage>
</organism>
<dbReference type="PANTHER" id="PTHR13236">
    <property type="entry name" value="DYNEIN 2 LIGHT INTERMEDIATE CHAIN, ISOFORM 2"/>
    <property type="match status" value="1"/>
</dbReference>